<feature type="compositionally biased region" description="Basic and acidic residues" evidence="4">
    <location>
        <begin position="211"/>
        <end position="220"/>
    </location>
</feature>
<feature type="region of interest" description="Disordered" evidence="4">
    <location>
        <begin position="209"/>
        <end position="263"/>
    </location>
</feature>
<gene>
    <name evidence="7" type="primary">LOC115006087</name>
</gene>
<organism evidence="6 7">
    <name type="scientific">Cottoperca gobio</name>
    <name type="common">Frogmouth</name>
    <name type="synonym">Aphritis gobio</name>
    <dbReference type="NCBI Taxonomy" id="56716"/>
    <lineage>
        <taxon>Eukaryota</taxon>
        <taxon>Metazoa</taxon>
        <taxon>Chordata</taxon>
        <taxon>Craniata</taxon>
        <taxon>Vertebrata</taxon>
        <taxon>Euteleostomi</taxon>
        <taxon>Actinopterygii</taxon>
        <taxon>Neopterygii</taxon>
        <taxon>Teleostei</taxon>
        <taxon>Neoteleostei</taxon>
        <taxon>Acanthomorphata</taxon>
        <taxon>Eupercaria</taxon>
        <taxon>Perciformes</taxon>
        <taxon>Notothenioidei</taxon>
        <taxon>Bovichtidae</taxon>
        <taxon>Cottoperca</taxon>
    </lineage>
</organism>
<keyword evidence="3" id="KW-0175">Coiled coil</keyword>
<dbReference type="InterPro" id="IPR021774">
    <property type="entry name" value="CUPID"/>
</dbReference>
<dbReference type="InParanoid" id="A0A6J2PFC3"/>
<dbReference type="RefSeq" id="XP_029283991.1">
    <property type="nucleotide sequence ID" value="XM_029428131.1"/>
</dbReference>
<dbReference type="Pfam" id="PF11819">
    <property type="entry name" value="CUPID"/>
    <property type="match status" value="1"/>
</dbReference>
<evidence type="ECO:0000256" key="2">
    <source>
        <dbReference type="ARBA" id="ARBA00022490"/>
    </source>
</evidence>
<evidence type="ECO:0000256" key="1">
    <source>
        <dbReference type="ARBA" id="ARBA00004496"/>
    </source>
</evidence>
<evidence type="ECO:0000256" key="4">
    <source>
        <dbReference type="SAM" id="MobiDB-lite"/>
    </source>
</evidence>
<accession>A0A6J2PFC3</accession>
<dbReference type="PANTHER" id="PTHR16093">
    <property type="entry name" value="COILED-COIL DOMAIN-CONTAINING PROTEIN 120 FAMILY MEMBER"/>
    <property type="match status" value="1"/>
</dbReference>
<feature type="domain" description="Cytohesin Ubiquitin Protein Inducing" evidence="5">
    <location>
        <begin position="34"/>
        <end position="131"/>
    </location>
</feature>
<keyword evidence="6" id="KW-1185">Reference proteome</keyword>
<evidence type="ECO:0000313" key="7">
    <source>
        <dbReference type="RefSeq" id="XP_029283991.1"/>
    </source>
</evidence>
<feature type="region of interest" description="Disordered" evidence="4">
    <location>
        <begin position="91"/>
        <end position="193"/>
    </location>
</feature>
<dbReference type="KEGG" id="cgob:115006087"/>
<dbReference type="OrthoDB" id="10063592at2759"/>
<proteinExistence type="predicted"/>
<keyword evidence="2" id="KW-0963">Cytoplasm</keyword>
<comment type="subcellular location">
    <subcellularLocation>
        <location evidence="1">Cytoplasm</location>
    </subcellularLocation>
</comment>
<feature type="compositionally biased region" description="Basic residues" evidence="4">
    <location>
        <begin position="148"/>
        <end position="157"/>
    </location>
</feature>
<dbReference type="AlphaFoldDB" id="A0A6J2PFC3"/>
<protein>
    <submittedName>
        <fullName evidence="7">FERM domain-containing protein 4A-like isoform X1</fullName>
    </submittedName>
</protein>
<feature type="compositionally biased region" description="Pro residues" evidence="4">
    <location>
        <begin position="221"/>
        <end position="244"/>
    </location>
</feature>
<dbReference type="GeneID" id="115006087"/>
<dbReference type="InterPro" id="IPR043447">
    <property type="entry name" value="CCDC120/INAVA"/>
</dbReference>
<dbReference type="Proteomes" id="UP000504630">
    <property type="component" value="Unplaced"/>
</dbReference>
<feature type="compositionally biased region" description="Basic residues" evidence="4">
    <location>
        <begin position="101"/>
        <end position="115"/>
    </location>
</feature>
<name>A0A6J2PFC3_COTGO</name>
<sequence length="263" mass="29069">MTCNVSECVGRRTGVEDGGEVTWETHGMEVKGQLISAREPLTCPDRKQRERMAELQERRRGLQALLSTRLAELRRICLQEAELTGAVPGDFPLEAGERPPCVRRRGGASRQGNRKCRTEEEDSQRSKLKKTLFSGALRKHSDSENNTHHGKRTVHRGCHTDDTVRSESSSTSDSTGLDNEDGVSQCRPPPLIAGSPVEVFYLNKTRNSLHSRTDHPEHLQKPPPLTLPPSHPPPPPPPSSPAPPHALRTPRPPLIRWGRAGSG</sequence>
<reference evidence="7" key="1">
    <citation type="submission" date="2025-08" db="UniProtKB">
        <authorList>
            <consortium name="RefSeq"/>
        </authorList>
    </citation>
    <scope>IDENTIFICATION</scope>
</reference>
<dbReference type="PANTHER" id="PTHR16093:SF5">
    <property type="entry name" value="COILED-COIL DOMAIN-CONTAINING PROTEIN 120"/>
    <property type="match status" value="1"/>
</dbReference>
<evidence type="ECO:0000313" key="6">
    <source>
        <dbReference type="Proteomes" id="UP000504630"/>
    </source>
</evidence>
<dbReference type="GO" id="GO:0005737">
    <property type="term" value="C:cytoplasm"/>
    <property type="evidence" value="ECO:0007669"/>
    <property type="project" value="UniProtKB-SubCell"/>
</dbReference>
<evidence type="ECO:0000259" key="5">
    <source>
        <dbReference type="Pfam" id="PF11819"/>
    </source>
</evidence>
<evidence type="ECO:0000256" key="3">
    <source>
        <dbReference type="ARBA" id="ARBA00023054"/>
    </source>
</evidence>
<feature type="compositionally biased region" description="Low complexity" evidence="4">
    <location>
        <begin position="166"/>
        <end position="177"/>
    </location>
</feature>